<evidence type="ECO:0000259" key="8">
    <source>
        <dbReference type="Pfam" id="PF20684"/>
    </source>
</evidence>
<keyword evidence="10" id="KW-1185">Reference proteome</keyword>
<dbReference type="OrthoDB" id="3936451at2759"/>
<dbReference type="GO" id="GO:0016020">
    <property type="term" value="C:membrane"/>
    <property type="evidence" value="ECO:0007669"/>
    <property type="project" value="UniProtKB-SubCell"/>
</dbReference>
<dbReference type="PANTHER" id="PTHR33048">
    <property type="entry name" value="PTH11-LIKE INTEGRAL MEMBRANE PROTEIN (AFU_ORTHOLOGUE AFUA_5G11245)"/>
    <property type="match status" value="1"/>
</dbReference>
<feature type="transmembrane region" description="Helical" evidence="7">
    <location>
        <begin position="266"/>
        <end position="289"/>
    </location>
</feature>
<evidence type="ECO:0000256" key="6">
    <source>
        <dbReference type="SAM" id="MobiDB-lite"/>
    </source>
</evidence>
<evidence type="ECO:0000256" key="7">
    <source>
        <dbReference type="SAM" id="Phobius"/>
    </source>
</evidence>
<protein>
    <recommendedName>
        <fullName evidence="8">Rhodopsin domain-containing protein</fullName>
    </recommendedName>
</protein>
<name>A0A9P4J8W4_9PEZI</name>
<comment type="caution">
    <text evidence="9">The sequence shown here is derived from an EMBL/GenBank/DDBJ whole genome shotgun (WGS) entry which is preliminary data.</text>
</comment>
<evidence type="ECO:0000256" key="5">
    <source>
        <dbReference type="ARBA" id="ARBA00038359"/>
    </source>
</evidence>
<gene>
    <name evidence="9" type="ORF">K461DRAFT_289803</name>
</gene>
<evidence type="ECO:0000256" key="3">
    <source>
        <dbReference type="ARBA" id="ARBA00022989"/>
    </source>
</evidence>
<evidence type="ECO:0000256" key="2">
    <source>
        <dbReference type="ARBA" id="ARBA00022692"/>
    </source>
</evidence>
<comment type="similarity">
    <text evidence="5">Belongs to the SAT4 family.</text>
</comment>
<sequence length="357" mass="39479">MATTTPRLSTGPSATPTQGLYSDPALDPKTSDIDIHFGLLIATHIVALCLTTLCVGLRIHVRRVIVKDIALDDWVLMAAQASFVFYVFFMIGFGTNIEVNGLQKVYWTSLRMASTWEIPLVLTMVLIRAAIATFFLRVLPAEKKAMRMVIIAIFWIYAVFMLIFMFVNVWQCGNPLSKKYGYHPHCLDGQAEEILPIAVRIVTMVLDWIMTMVPVIVILRSALSRRSKISVTCLMLLGGAGSTISVLTIVYNDLGSFYGPKSFADFIIYSILSLLENAVAIMVVSLAALRPLFRRLSDGASRSRASSSTSEQIWFGPGAVVRVTEPAGGYHEDNVVLLDRVNVDGRVDAPKHPNTFQ</sequence>
<proteinExistence type="inferred from homology"/>
<feature type="transmembrane region" description="Helical" evidence="7">
    <location>
        <begin position="197"/>
        <end position="219"/>
    </location>
</feature>
<keyword evidence="3 7" id="KW-1133">Transmembrane helix</keyword>
<reference evidence="9" key="1">
    <citation type="journal article" date="2020" name="Stud. Mycol.">
        <title>101 Dothideomycetes genomes: a test case for predicting lifestyles and emergence of pathogens.</title>
        <authorList>
            <person name="Haridas S."/>
            <person name="Albert R."/>
            <person name="Binder M."/>
            <person name="Bloem J."/>
            <person name="Labutti K."/>
            <person name="Salamov A."/>
            <person name="Andreopoulos B."/>
            <person name="Baker S."/>
            <person name="Barry K."/>
            <person name="Bills G."/>
            <person name="Bluhm B."/>
            <person name="Cannon C."/>
            <person name="Castanera R."/>
            <person name="Culley D."/>
            <person name="Daum C."/>
            <person name="Ezra D."/>
            <person name="Gonzalez J."/>
            <person name="Henrissat B."/>
            <person name="Kuo A."/>
            <person name="Liang C."/>
            <person name="Lipzen A."/>
            <person name="Lutzoni F."/>
            <person name="Magnuson J."/>
            <person name="Mondo S."/>
            <person name="Nolan M."/>
            <person name="Ohm R."/>
            <person name="Pangilinan J."/>
            <person name="Park H.-J."/>
            <person name="Ramirez L."/>
            <person name="Alfaro M."/>
            <person name="Sun H."/>
            <person name="Tritt A."/>
            <person name="Yoshinaga Y."/>
            <person name="Zwiers L.-H."/>
            <person name="Turgeon B."/>
            <person name="Goodwin S."/>
            <person name="Spatafora J."/>
            <person name="Crous P."/>
            <person name="Grigoriev I."/>
        </authorList>
    </citation>
    <scope>NUCLEOTIDE SEQUENCE</scope>
    <source>
        <strain evidence="9">CBS 260.36</strain>
    </source>
</reference>
<feature type="region of interest" description="Disordered" evidence="6">
    <location>
        <begin position="1"/>
        <end position="20"/>
    </location>
</feature>
<evidence type="ECO:0000313" key="10">
    <source>
        <dbReference type="Proteomes" id="UP000799439"/>
    </source>
</evidence>
<comment type="subcellular location">
    <subcellularLocation>
        <location evidence="1">Membrane</location>
        <topology evidence="1">Multi-pass membrane protein</topology>
    </subcellularLocation>
</comment>
<organism evidence="9 10">
    <name type="scientific">Myriangium duriaei CBS 260.36</name>
    <dbReference type="NCBI Taxonomy" id="1168546"/>
    <lineage>
        <taxon>Eukaryota</taxon>
        <taxon>Fungi</taxon>
        <taxon>Dikarya</taxon>
        <taxon>Ascomycota</taxon>
        <taxon>Pezizomycotina</taxon>
        <taxon>Dothideomycetes</taxon>
        <taxon>Dothideomycetidae</taxon>
        <taxon>Myriangiales</taxon>
        <taxon>Myriangiaceae</taxon>
        <taxon>Myriangium</taxon>
    </lineage>
</organism>
<feature type="transmembrane region" description="Helical" evidence="7">
    <location>
        <begin position="35"/>
        <end position="59"/>
    </location>
</feature>
<feature type="domain" description="Rhodopsin" evidence="8">
    <location>
        <begin position="57"/>
        <end position="295"/>
    </location>
</feature>
<dbReference type="Pfam" id="PF20684">
    <property type="entry name" value="Fung_rhodopsin"/>
    <property type="match status" value="1"/>
</dbReference>
<dbReference type="InterPro" id="IPR052337">
    <property type="entry name" value="SAT4-like"/>
</dbReference>
<feature type="transmembrane region" description="Helical" evidence="7">
    <location>
        <begin position="148"/>
        <end position="170"/>
    </location>
</feature>
<evidence type="ECO:0000313" key="9">
    <source>
        <dbReference type="EMBL" id="KAF2157492.1"/>
    </source>
</evidence>
<evidence type="ECO:0000256" key="4">
    <source>
        <dbReference type="ARBA" id="ARBA00023136"/>
    </source>
</evidence>
<evidence type="ECO:0000256" key="1">
    <source>
        <dbReference type="ARBA" id="ARBA00004141"/>
    </source>
</evidence>
<feature type="transmembrane region" description="Helical" evidence="7">
    <location>
        <begin position="231"/>
        <end position="251"/>
    </location>
</feature>
<dbReference type="Proteomes" id="UP000799439">
    <property type="component" value="Unassembled WGS sequence"/>
</dbReference>
<dbReference type="PANTHER" id="PTHR33048:SF47">
    <property type="entry name" value="INTEGRAL MEMBRANE PROTEIN-RELATED"/>
    <property type="match status" value="1"/>
</dbReference>
<feature type="transmembrane region" description="Helical" evidence="7">
    <location>
        <begin position="113"/>
        <end position="136"/>
    </location>
</feature>
<dbReference type="AlphaFoldDB" id="A0A9P4J8W4"/>
<dbReference type="EMBL" id="ML996081">
    <property type="protein sequence ID" value="KAF2157492.1"/>
    <property type="molecule type" value="Genomic_DNA"/>
</dbReference>
<keyword evidence="4 7" id="KW-0472">Membrane</keyword>
<feature type="transmembrane region" description="Helical" evidence="7">
    <location>
        <begin position="71"/>
        <end position="93"/>
    </location>
</feature>
<keyword evidence="2 7" id="KW-0812">Transmembrane</keyword>
<accession>A0A9P4J8W4</accession>
<dbReference type="InterPro" id="IPR049326">
    <property type="entry name" value="Rhodopsin_dom_fungi"/>
</dbReference>